<feature type="compositionally biased region" description="Polar residues" evidence="1">
    <location>
        <begin position="1"/>
        <end position="14"/>
    </location>
</feature>
<dbReference type="EMBL" id="LR031878">
    <property type="protein sequence ID" value="VDD48062.1"/>
    <property type="molecule type" value="Genomic_DNA"/>
</dbReference>
<name>A0A3P6FU80_BRAOL</name>
<feature type="region of interest" description="Disordered" evidence="1">
    <location>
        <begin position="1"/>
        <end position="23"/>
    </location>
</feature>
<accession>A0A3P6FU80</accession>
<evidence type="ECO:0000256" key="1">
    <source>
        <dbReference type="SAM" id="MobiDB-lite"/>
    </source>
</evidence>
<protein>
    <submittedName>
        <fullName evidence="2">Uncharacterized protein</fullName>
    </submittedName>
</protein>
<dbReference type="AlphaFoldDB" id="A0A3P6FU80"/>
<sequence length="67" mass="7233">MAKNPAKSQQNLQLNRAPRYKNPDLCSTSSRTAEFLCLGDVASIETTNGWCYGSCPKFSSCTCAGLP</sequence>
<reference evidence="2" key="1">
    <citation type="submission" date="2018-11" db="EMBL/GenBank/DDBJ databases">
        <authorList>
            <consortium name="Genoscope - CEA"/>
            <person name="William W."/>
        </authorList>
    </citation>
    <scope>NUCLEOTIDE SEQUENCE</scope>
</reference>
<proteinExistence type="predicted"/>
<evidence type="ECO:0000313" key="2">
    <source>
        <dbReference type="EMBL" id="VDD48062.1"/>
    </source>
</evidence>
<organism evidence="2">
    <name type="scientific">Brassica oleracea</name>
    <name type="common">Wild cabbage</name>
    <dbReference type="NCBI Taxonomy" id="3712"/>
    <lineage>
        <taxon>Eukaryota</taxon>
        <taxon>Viridiplantae</taxon>
        <taxon>Streptophyta</taxon>
        <taxon>Embryophyta</taxon>
        <taxon>Tracheophyta</taxon>
        <taxon>Spermatophyta</taxon>
        <taxon>Magnoliopsida</taxon>
        <taxon>eudicotyledons</taxon>
        <taxon>Gunneridae</taxon>
        <taxon>Pentapetalae</taxon>
        <taxon>rosids</taxon>
        <taxon>malvids</taxon>
        <taxon>Brassicales</taxon>
        <taxon>Brassicaceae</taxon>
        <taxon>Brassiceae</taxon>
        <taxon>Brassica</taxon>
    </lineage>
</organism>
<gene>
    <name evidence="2" type="ORF">BOLC1T00451H</name>
</gene>